<feature type="chain" id="PRO_5037009425" description="PEP-CTERM protein-sorting domain-containing protein" evidence="1">
    <location>
        <begin position="29"/>
        <end position="215"/>
    </location>
</feature>
<dbReference type="RefSeq" id="WP_215584310.1">
    <property type="nucleotide sequence ID" value="NZ_CP073754.1"/>
</dbReference>
<dbReference type="AlphaFoldDB" id="A0A975RB92"/>
<evidence type="ECO:0000313" key="3">
    <source>
        <dbReference type="Proteomes" id="UP000676649"/>
    </source>
</evidence>
<evidence type="ECO:0000313" key="2">
    <source>
        <dbReference type="EMBL" id="QWF72124.1"/>
    </source>
</evidence>
<feature type="signal peptide" evidence="1">
    <location>
        <begin position="1"/>
        <end position="28"/>
    </location>
</feature>
<dbReference type="KEGG" id="mpad:KEF85_06660"/>
<reference evidence="2" key="1">
    <citation type="submission" date="2021-04" db="EMBL/GenBank/DDBJ databases">
        <title>Draft genome sequence data of methanotrophic Methylovulum sp. strain S1L and Methylomonas sp. strain S2AM isolated from boreal lake water columns.</title>
        <authorList>
            <person name="Rissanen A.J."/>
            <person name="Mangayil R."/>
            <person name="Svenning M.M."/>
            <person name="Khanongnuch R."/>
        </authorList>
    </citation>
    <scope>NUCLEOTIDE SEQUENCE</scope>
    <source>
        <strain evidence="2">S2AM</strain>
    </source>
</reference>
<keyword evidence="1" id="KW-0732">Signal</keyword>
<keyword evidence="3" id="KW-1185">Reference proteome</keyword>
<accession>A0A975RB92</accession>
<protein>
    <recommendedName>
        <fullName evidence="4">PEP-CTERM protein-sorting domain-containing protein</fullName>
    </recommendedName>
</protein>
<evidence type="ECO:0000256" key="1">
    <source>
        <dbReference type="SAM" id="SignalP"/>
    </source>
</evidence>
<dbReference type="Proteomes" id="UP000676649">
    <property type="component" value="Chromosome"/>
</dbReference>
<evidence type="ECO:0008006" key="4">
    <source>
        <dbReference type="Google" id="ProtNLM"/>
    </source>
</evidence>
<organism evidence="2 3">
    <name type="scientific">Methylomonas paludis</name>
    <dbReference type="NCBI Taxonomy" id="1173101"/>
    <lineage>
        <taxon>Bacteria</taxon>
        <taxon>Pseudomonadati</taxon>
        <taxon>Pseudomonadota</taxon>
        <taxon>Gammaproteobacteria</taxon>
        <taxon>Methylococcales</taxon>
        <taxon>Methylococcaceae</taxon>
        <taxon>Methylomonas</taxon>
    </lineage>
</organism>
<gene>
    <name evidence="2" type="ORF">KEF85_06660</name>
</gene>
<dbReference type="EMBL" id="CP073754">
    <property type="protein sequence ID" value="QWF72124.1"/>
    <property type="molecule type" value="Genomic_DNA"/>
</dbReference>
<name>A0A975RB92_9GAMM</name>
<proteinExistence type="predicted"/>
<sequence>MKPMQPLNACIKAVIVIATSFYSMPLLASVTIQANGFGTGITINSNDAGSLYICNGCNPDPVRQYLLTSGYIQAVVEFPTATIPDVFGKAYLSIYPVAYPLWGPVVDVYGFTGNDPAISMSDANAGTFLGSWTLPADFGGPNGSFDVSSFIAGIDLSNNAYVGFDLITPSGGTDVFGLNMSTLTVSSAVPELDNIWLFSAGILGFLALSQRKTVS</sequence>